<organism evidence="10 11">
    <name type="scientific">Gaetbulibacter aestuarii</name>
    <dbReference type="NCBI Taxonomy" id="1502358"/>
    <lineage>
        <taxon>Bacteria</taxon>
        <taxon>Pseudomonadati</taxon>
        <taxon>Bacteroidota</taxon>
        <taxon>Flavobacteriia</taxon>
        <taxon>Flavobacteriales</taxon>
        <taxon>Flavobacteriaceae</taxon>
        <taxon>Gaetbulibacter</taxon>
    </lineage>
</organism>
<dbReference type="Pfam" id="PF08447">
    <property type="entry name" value="PAS_3"/>
    <property type="match status" value="3"/>
</dbReference>
<evidence type="ECO:0000256" key="6">
    <source>
        <dbReference type="SAM" id="Coils"/>
    </source>
</evidence>
<feature type="domain" description="PAC" evidence="9">
    <location>
        <begin position="635"/>
        <end position="687"/>
    </location>
</feature>
<dbReference type="InterPro" id="IPR013655">
    <property type="entry name" value="PAS_fold_3"/>
</dbReference>
<dbReference type="NCBIfam" id="TIGR00229">
    <property type="entry name" value="sensory_box"/>
    <property type="match status" value="2"/>
</dbReference>
<dbReference type="PANTHER" id="PTHR43304:SF1">
    <property type="entry name" value="PAC DOMAIN-CONTAINING PROTEIN"/>
    <property type="match status" value="1"/>
</dbReference>
<evidence type="ECO:0000313" key="10">
    <source>
        <dbReference type="EMBL" id="MFH6771699.1"/>
    </source>
</evidence>
<dbReference type="InterPro" id="IPR003594">
    <property type="entry name" value="HATPase_dom"/>
</dbReference>
<keyword evidence="5" id="KW-0418">Kinase</keyword>
<dbReference type="CDD" id="cd00082">
    <property type="entry name" value="HisKA"/>
    <property type="match status" value="1"/>
</dbReference>
<dbReference type="InterPro" id="IPR003661">
    <property type="entry name" value="HisK_dim/P_dom"/>
</dbReference>
<evidence type="ECO:0000259" key="9">
    <source>
        <dbReference type="PROSITE" id="PS50113"/>
    </source>
</evidence>
<sequence>MEKNEKNNDEKNRVETVLGYDIVDMPPREEFNNLAKLLALSCDVSTTLISFIDAETQYFKGAYGTDLLDKPLISFFLKNLKEHSDELITFNLNKTNRQKLSLIDNDINFFASYPLTNSDGIILGSICLMDAVEKELSSNQIESVKLIAQQIIDFIELRKQTFHQEEKGIWHDSKVEKPDYDNVIELGNLGTWRWDMKTNKAWFNNKWAEMLGYDLSELEPTTFQTWVDLLHPDDLTSAAELLTQLEKKNTYMNQEFRLKTKDGKYKWIRSRGKVIQKDKQGKPLLSFGIIEDIHERKITEIHLNRINENLPAAVFRYVAYEDGRDQFLYYTKKLNKIYDLPEDLSLEGDNINLVWEKIHPDDISIVQQAIQKSKQELSEFRAEWRIICNNGAIKWLRSYGTISHKNQSMTIWDTTLFDITEEKKTSQALELTNRRLVHAQHIAKIGYWKYNLDKSTILWSDEVYNIFELDQATTEVTFELFKSFVHSKDKHLFKDESYLVSTEVSTSEFRILLSGNRIKWLKVTFGFQTFNNDGNRINEGVIQDITKEKRLLNSIEAYNERFKLVTRATSDIIWDWDIVQDQVVFGENFKEILDEDFNNEIISSQTFIERYIHGNDRKRVMTSLSRTLESKDEFWECEFRVKSKHGNYLNIDDKALILRSKKGKPMRMVGAMNDITKIKQQNRKLKQLNKNLNLKSKELLLSNNDLEQFAYVASHDLQEPLRMITGFLTLLDKKYNDKLDEKAKTYIHFAVDGAKRMRLIILDLLDYSRVGRLDRKLTKVNVTNLVEDVVSLNNRKIKESKAIIHIEELPTITSYYSELSQVFNNLINNALKYQKPGNIPEVTISSKDLNSHWEFSVKDNGIGINPKYFEQVFVIFKRLHTKDAFSGTGIGLAITKKIVTSLGGDIKITKSGKQGSIFQFTIKK</sequence>
<evidence type="ECO:0000256" key="5">
    <source>
        <dbReference type="ARBA" id="ARBA00022777"/>
    </source>
</evidence>
<dbReference type="InterPro" id="IPR036890">
    <property type="entry name" value="HATPase_C_sf"/>
</dbReference>
<comment type="caution">
    <text evidence="10">The sequence shown here is derived from an EMBL/GenBank/DDBJ whole genome shotgun (WGS) entry which is preliminary data.</text>
</comment>
<reference evidence="10 11" key="1">
    <citation type="submission" date="2024-02" db="EMBL/GenBank/DDBJ databases">
        <title>A Gaetbulibacter species isolated from tidal flats and genomic insights of their niches.</title>
        <authorList>
            <person name="Ye Y."/>
        </authorList>
    </citation>
    <scope>NUCLEOTIDE SEQUENCE [LARGE SCALE GENOMIC DNA]</scope>
    <source>
        <strain evidence="10 11">KYW382</strain>
    </source>
</reference>
<keyword evidence="3" id="KW-0597">Phosphoprotein</keyword>
<dbReference type="InterPro" id="IPR035965">
    <property type="entry name" value="PAS-like_dom_sf"/>
</dbReference>
<dbReference type="SMART" id="SM00086">
    <property type="entry name" value="PAC"/>
    <property type="match status" value="3"/>
</dbReference>
<dbReference type="SMART" id="SM00388">
    <property type="entry name" value="HisKA"/>
    <property type="match status" value="1"/>
</dbReference>
<feature type="domain" description="Histidine kinase" evidence="7">
    <location>
        <begin position="712"/>
        <end position="924"/>
    </location>
</feature>
<dbReference type="CDD" id="cd00130">
    <property type="entry name" value="PAS"/>
    <property type="match status" value="3"/>
</dbReference>
<dbReference type="PANTHER" id="PTHR43304">
    <property type="entry name" value="PHYTOCHROME-LIKE PROTEIN CPH1"/>
    <property type="match status" value="1"/>
</dbReference>
<dbReference type="EMBL" id="JBAWKB010000002">
    <property type="protein sequence ID" value="MFH6771699.1"/>
    <property type="molecule type" value="Genomic_DNA"/>
</dbReference>
<evidence type="ECO:0000256" key="1">
    <source>
        <dbReference type="ARBA" id="ARBA00000085"/>
    </source>
</evidence>
<accession>A0ABW7MXZ3</accession>
<dbReference type="Proteomes" id="UP001610100">
    <property type="component" value="Unassembled WGS sequence"/>
</dbReference>
<dbReference type="InterPro" id="IPR001610">
    <property type="entry name" value="PAC"/>
</dbReference>
<dbReference type="InterPro" id="IPR052162">
    <property type="entry name" value="Sensor_kinase/Photoreceptor"/>
</dbReference>
<dbReference type="RefSeq" id="WP_344740864.1">
    <property type="nucleotide sequence ID" value="NZ_BAABAY010000002.1"/>
</dbReference>
<dbReference type="PROSITE" id="PS50109">
    <property type="entry name" value="HIS_KIN"/>
    <property type="match status" value="1"/>
</dbReference>
<dbReference type="PRINTS" id="PR00344">
    <property type="entry name" value="BCTRLSENSOR"/>
</dbReference>
<evidence type="ECO:0000313" key="11">
    <source>
        <dbReference type="Proteomes" id="UP001610100"/>
    </source>
</evidence>
<feature type="domain" description="PAS" evidence="8">
    <location>
        <begin position="176"/>
        <end position="249"/>
    </location>
</feature>
<feature type="domain" description="PAC" evidence="9">
    <location>
        <begin position="252"/>
        <end position="305"/>
    </location>
</feature>
<name>A0ABW7MXZ3_9FLAO</name>
<proteinExistence type="predicted"/>
<dbReference type="EC" id="2.7.13.3" evidence="2"/>
<dbReference type="Pfam" id="PF02518">
    <property type="entry name" value="HATPase_c"/>
    <property type="match status" value="1"/>
</dbReference>
<dbReference type="InterPro" id="IPR036097">
    <property type="entry name" value="HisK_dim/P_sf"/>
</dbReference>
<dbReference type="InterPro" id="IPR000014">
    <property type="entry name" value="PAS"/>
</dbReference>
<evidence type="ECO:0000256" key="3">
    <source>
        <dbReference type="ARBA" id="ARBA00022553"/>
    </source>
</evidence>
<gene>
    <name evidence="10" type="ORF">V8G58_07105</name>
</gene>
<dbReference type="Gene3D" id="3.30.565.10">
    <property type="entry name" value="Histidine kinase-like ATPase, C-terminal domain"/>
    <property type="match status" value="1"/>
</dbReference>
<comment type="catalytic activity">
    <reaction evidence="1">
        <text>ATP + protein L-histidine = ADP + protein N-phospho-L-histidine.</text>
        <dbReference type="EC" id="2.7.13.3"/>
    </reaction>
</comment>
<dbReference type="SUPFAM" id="SSF55874">
    <property type="entry name" value="ATPase domain of HSP90 chaperone/DNA topoisomerase II/histidine kinase"/>
    <property type="match status" value="1"/>
</dbReference>
<dbReference type="PROSITE" id="PS50113">
    <property type="entry name" value="PAC"/>
    <property type="match status" value="2"/>
</dbReference>
<dbReference type="PROSITE" id="PS50112">
    <property type="entry name" value="PAS"/>
    <property type="match status" value="1"/>
</dbReference>
<dbReference type="SUPFAM" id="SSF55781">
    <property type="entry name" value="GAF domain-like"/>
    <property type="match status" value="1"/>
</dbReference>
<dbReference type="Pfam" id="PF00512">
    <property type="entry name" value="HisKA"/>
    <property type="match status" value="1"/>
</dbReference>
<dbReference type="SMART" id="SM00387">
    <property type="entry name" value="HATPase_c"/>
    <property type="match status" value="1"/>
</dbReference>
<dbReference type="SMART" id="SM00091">
    <property type="entry name" value="PAS"/>
    <property type="match status" value="3"/>
</dbReference>
<dbReference type="InterPro" id="IPR000700">
    <property type="entry name" value="PAS-assoc_C"/>
</dbReference>
<evidence type="ECO:0000259" key="8">
    <source>
        <dbReference type="PROSITE" id="PS50112"/>
    </source>
</evidence>
<dbReference type="InterPro" id="IPR004358">
    <property type="entry name" value="Sig_transdc_His_kin-like_C"/>
</dbReference>
<dbReference type="SUPFAM" id="SSF47384">
    <property type="entry name" value="Homodimeric domain of signal transducing histidine kinase"/>
    <property type="match status" value="1"/>
</dbReference>
<feature type="coiled-coil region" evidence="6">
    <location>
        <begin position="671"/>
        <end position="698"/>
    </location>
</feature>
<dbReference type="Gene3D" id="1.10.287.130">
    <property type="match status" value="1"/>
</dbReference>
<protein>
    <recommendedName>
        <fullName evidence="2">histidine kinase</fullName>
        <ecNumber evidence="2">2.7.13.3</ecNumber>
    </recommendedName>
</protein>
<dbReference type="SUPFAM" id="SSF55785">
    <property type="entry name" value="PYP-like sensor domain (PAS domain)"/>
    <property type="match status" value="4"/>
</dbReference>
<keyword evidence="4" id="KW-0808">Transferase</keyword>
<keyword evidence="6" id="KW-0175">Coiled coil</keyword>
<keyword evidence="11" id="KW-1185">Reference proteome</keyword>
<evidence type="ECO:0000256" key="2">
    <source>
        <dbReference type="ARBA" id="ARBA00012438"/>
    </source>
</evidence>
<evidence type="ECO:0000256" key="4">
    <source>
        <dbReference type="ARBA" id="ARBA00022679"/>
    </source>
</evidence>
<dbReference type="InterPro" id="IPR005467">
    <property type="entry name" value="His_kinase_dom"/>
</dbReference>
<dbReference type="Gene3D" id="3.30.450.20">
    <property type="entry name" value="PAS domain"/>
    <property type="match status" value="4"/>
</dbReference>
<evidence type="ECO:0000259" key="7">
    <source>
        <dbReference type="PROSITE" id="PS50109"/>
    </source>
</evidence>